<dbReference type="InterPro" id="IPR021139">
    <property type="entry name" value="NYN"/>
</dbReference>
<dbReference type="EMBL" id="ANHY01000022">
    <property type="protein sequence ID" value="EKV26943.1"/>
    <property type="molecule type" value="Genomic_DNA"/>
</dbReference>
<feature type="domain" description="NYN" evidence="1">
    <location>
        <begin position="2"/>
        <end position="138"/>
    </location>
</feature>
<organism evidence="2 3">
    <name type="scientific">Caenispirillum salinarum AK4</name>
    <dbReference type="NCBI Taxonomy" id="1238182"/>
    <lineage>
        <taxon>Bacteria</taxon>
        <taxon>Pseudomonadati</taxon>
        <taxon>Pseudomonadota</taxon>
        <taxon>Alphaproteobacteria</taxon>
        <taxon>Rhodospirillales</taxon>
        <taxon>Novispirillaceae</taxon>
        <taxon>Caenispirillum</taxon>
    </lineage>
</organism>
<comment type="caution">
    <text evidence="2">The sequence shown here is derived from an EMBL/GenBank/DDBJ whole genome shotgun (WGS) entry which is preliminary data.</text>
</comment>
<dbReference type="GO" id="GO:0004540">
    <property type="term" value="F:RNA nuclease activity"/>
    <property type="evidence" value="ECO:0007669"/>
    <property type="project" value="InterPro"/>
</dbReference>
<evidence type="ECO:0000313" key="3">
    <source>
        <dbReference type="Proteomes" id="UP000009881"/>
    </source>
</evidence>
<dbReference type="PATRIC" id="fig|1238182.3.peg.4121"/>
<evidence type="ECO:0000259" key="1">
    <source>
        <dbReference type="Pfam" id="PF01936"/>
    </source>
</evidence>
<keyword evidence="3" id="KW-1185">Reference proteome</keyword>
<dbReference type="Gene3D" id="3.40.50.1010">
    <property type="entry name" value="5'-nuclease"/>
    <property type="match status" value="1"/>
</dbReference>
<gene>
    <name evidence="2" type="ORF">C882_2167</name>
</gene>
<dbReference type="Proteomes" id="UP000009881">
    <property type="component" value="Unassembled WGS sequence"/>
</dbReference>
<evidence type="ECO:0000313" key="2">
    <source>
        <dbReference type="EMBL" id="EKV26943.1"/>
    </source>
</evidence>
<dbReference type="STRING" id="1238182.C882_2167"/>
<name>K9H8K2_9PROT</name>
<protein>
    <recommendedName>
        <fullName evidence="1">NYN domain-containing protein</fullName>
    </recommendedName>
</protein>
<accession>K9H8K2</accession>
<dbReference type="AlphaFoldDB" id="K9H8K2"/>
<dbReference type="CDD" id="cd18722">
    <property type="entry name" value="PIN_NicB-like"/>
    <property type="match status" value="1"/>
</dbReference>
<reference evidence="2 3" key="1">
    <citation type="journal article" date="2013" name="Genome Announc.">
        <title>Draft Genome Sequence of an Alphaproteobacterium, Caenispirillum salinarum AK4(T), Isolated from a Solar Saltern.</title>
        <authorList>
            <person name="Khatri I."/>
            <person name="Singh A."/>
            <person name="Korpole S."/>
            <person name="Pinnaka A.K."/>
            <person name="Subramanian S."/>
        </authorList>
    </citation>
    <scope>NUCLEOTIDE SEQUENCE [LARGE SCALE GENOMIC DNA]</scope>
    <source>
        <strain evidence="2 3">AK4</strain>
    </source>
</reference>
<proteinExistence type="predicted"/>
<dbReference type="eggNOG" id="COG1432">
    <property type="taxonomic scope" value="Bacteria"/>
</dbReference>
<dbReference type="Pfam" id="PF01936">
    <property type="entry name" value="NYN"/>
    <property type="match status" value="1"/>
</dbReference>
<sequence length="205" mass="23257">MDGFNLYHAIDKLHRPHLKWMDLRRLMTNFTDPAVHDLVRVYYFSAFATWLPVAHARHEQYVAALEQSGATPVLGQFKEKDRGCRTCGAAWVGHEEKETDVNIALYLLRDAFQNVYDEAFVVSRDSDLTPAIRMVLEHFPQKSIKVIAPPNLRHSKEMGKLVGKKKLAAIKPIHLERALLPAVIVDEASGRVLARRPDRSAPPSQ</sequence>